<comment type="caution">
    <text evidence="1">The sequence shown here is derived from an EMBL/GenBank/DDBJ whole genome shotgun (WGS) entry which is preliminary data.</text>
</comment>
<protein>
    <submittedName>
        <fullName evidence="1">Uncharacterized protein</fullName>
    </submittedName>
</protein>
<dbReference type="EMBL" id="BDQG01000001">
    <property type="protein sequence ID" value="GAW65930.1"/>
    <property type="molecule type" value="Genomic_DNA"/>
</dbReference>
<name>A0ABQ0MFQ3_9BACT</name>
<organism evidence="1 2">
    <name type="scientific">Geoanaerobacter pelophilus</name>
    <dbReference type="NCBI Taxonomy" id="60036"/>
    <lineage>
        <taxon>Bacteria</taxon>
        <taxon>Pseudomonadati</taxon>
        <taxon>Thermodesulfobacteriota</taxon>
        <taxon>Desulfuromonadia</taxon>
        <taxon>Geobacterales</taxon>
        <taxon>Geobacteraceae</taxon>
        <taxon>Geoanaerobacter</taxon>
    </lineage>
</organism>
<gene>
    <name evidence="1" type="ORF">GPEL0_01f1051</name>
</gene>
<reference evidence="2" key="1">
    <citation type="submission" date="2017-05" db="EMBL/GenBank/DDBJ databases">
        <title>Draft genome sequence of Geobacter pelophilus, a iron(III)-reducing bacteria.</title>
        <authorList>
            <person name="Aoyagi T."/>
            <person name="Koike H."/>
            <person name="Morita T."/>
            <person name="Sato Y."/>
            <person name="Habe H."/>
            <person name="Hori T."/>
        </authorList>
    </citation>
    <scope>NUCLEOTIDE SEQUENCE [LARGE SCALE GENOMIC DNA]</scope>
    <source>
        <strain evidence="2">Drf2</strain>
    </source>
</reference>
<evidence type="ECO:0000313" key="2">
    <source>
        <dbReference type="Proteomes" id="UP000194153"/>
    </source>
</evidence>
<keyword evidence="2" id="KW-1185">Reference proteome</keyword>
<sequence>MVHESGINTITKKLFNLPLSEFVHLKDRTSNKRKYRDAWSFNEQIIILANDYTKRKNISIEINGSAFDHVCINVEKVCKLIEQDFIVSALDAKIDTLETPFKQLFKCYQHDAVTASTLKRSDRQSKTKTITFGSSPEYQIYQAGLYHEHIKDPNLTRHELKFQGKQAQEFFNQWRRDPENLEQLIKSFIIGQFNVQFKQLTDDSNVGRRPVLPMWQAWTSTAAPRRFDRVTPTKPQVANQQKNLEARLLRSRLEIGEGAYQDALESVAQAYYLDRHPNERSPEHQLTFDFVPQFAAVETLEIPAGDPITAW</sequence>
<dbReference type="Proteomes" id="UP000194153">
    <property type="component" value="Unassembled WGS sequence"/>
</dbReference>
<proteinExistence type="predicted"/>
<accession>A0ABQ0MFQ3</accession>
<evidence type="ECO:0000313" key="1">
    <source>
        <dbReference type="EMBL" id="GAW65930.1"/>
    </source>
</evidence>